<evidence type="ECO:0000259" key="2">
    <source>
        <dbReference type="SMART" id="SM00954"/>
    </source>
</evidence>
<feature type="coiled-coil region" evidence="1">
    <location>
        <begin position="278"/>
        <end position="305"/>
    </location>
</feature>
<dbReference type="InterPro" id="IPR043519">
    <property type="entry name" value="NT_sf"/>
</dbReference>
<dbReference type="AlphaFoldDB" id="A0A2U2HGH5"/>
<keyword evidence="1" id="KW-0175">Coiled coil</keyword>
<dbReference type="RefSeq" id="WP_106759121.1">
    <property type="nucleotide sequence ID" value="NZ_PXWF02000272.1"/>
</dbReference>
<reference evidence="3 4" key="1">
    <citation type="submission" date="2018-04" db="EMBL/GenBank/DDBJ databases">
        <title>Massilia violaceinigra sp. nov., a novel purple-pigmented bacterium isolated from Tianshan glacier, Xinjiang, China.</title>
        <authorList>
            <person name="Wang H."/>
        </authorList>
    </citation>
    <scope>NUCLEOTIDE SEQUENCE [LARGE SCALE GENOMIC DNA]</scope>
    <source>
        <strain evidence="3 4">B448-2</strain>
    </source>
</reference>
<accession>A0A2U2HGH5</accession>
<dbReference type="OrthoDB" id="9789634at2"/>
<comment type="caution">
    <text evidence="3">The sequence shown here is derived from an EMBL/GenBank/DDBJ whole genome shotgun (WGS) entry which is preliminary data.</text>
</comment>
<dbReference type="SMART" id="SM00954">
    <property type="entry name" value="RelA_SpoT"/>
    <property type="match status" value="1"/>
</dbReference>
<proteinExistence type="predicted"/>
<keyword evidence="4" id="KW-1185">Reference proteome</keyword>
<dbReference type="InterPro" id="IPR052366">
    <property type="entry name" value="GTP_Pyrophosphokinase"/>
</dbReference>
<dbReference type="GO" id="GO:0015969">
    <property type="term" value="P:guanosine tetraphosphate metabolic process"/>
    <property type="evidence" value="ECO:0007669"/>
    <property type="project" value="InterPro"/>
</dbReference>
<dbReference type="PANTHER" id="PTHR47837">
    <property type="entry name" value="GTP PYROPHOSPHOKINASE YJBM"/>
    <property type="match status" value="1"/>
</dbReference>
<dbReference type="Pfam" id="PF04607">
    <property type="entry name" value="RelA_SpoT"/>
    <property type="match status" value="1"/>
</dbReference>
<evidence type="ECO:0000256" key="1">
    <source>
        <dbReference type="SAM" id="Coils"/>
    </source>
</evidence>
<dbReference type="Gene3D" id="3.30.460.10">
    <property type="entry name" value="Beta Polymerase, domain 2"/>
    <property type="match status" value="1"/>
</dbReference>
<dbReference type="SUPFAM" id="SSF81301">
    <property type="entry name" value="Nucleotidyltransferase"/>
    <property type="match status" value="1"/>
</dbReference>
<feature type="domain" description="RelA/SpoT" evidence="2">
    <location>
        <begin position="69"/>
        <end position="189"/>
    </location>
</feature>
<gene>
    <name evidence="3" type="ORF">C7C56_019970</name>
</gene>
<name>A0A2U2HGH5_9BURK</name>
<protein>
    <recommendedName>
        <fullName evidence="2">RelA/SpoT domain-containing protein</fullName>
    </recommendedName>
</protein>
<evidence type="ECO:0000313" key="3">
    <source>
        <dbReference type="EMBL" id="PWF44016.1"/>
    </source>
</evidence>
<dbReference type="EMBL" id="PXWF02000272">
    <property type="protein sequence ID" value="PWF44016.1"/>
    <property type="molecule type" value="Genomic_DNA"/>
</dbReference>
<evidence type="ECO:0000313" key="4">
    <source>
        <dbReference type="Proteomes" id="UP000241421"/>
    </source>
</evidence>
<dbReference type="InterPro" id="IPR007685">
    <property type="entry name" value="RelA_SpoT"/>
</dbReference>
<sequence>MSYYAKPDYPRAKVNEAGRKLAGLEFDDAKNYLMIIDNWRAAHAHPLNAFYMTLKRRAAKFARAALVVQRIKRLESIAFKLIHNDKMKLTQMQDIAGCRAVLPSVESVRKLQRYYQAEPLSHTYNGCKDYIDEPKETGYRGIHLKYSIASVNAEWPYNGLKIEIQLRTLLQHKWATAVEAAETFTGQALKSNQGSQDWRRFFSLMSSVFAIRENSPTVPGTPNNIAALHAEIRRLDKEHHMAATFSGYRAIFPQVEKLKDAKYFLVRLDPINRLVRVKGFKQNESKEANRLYTEAENEIDKKSAVRVVLVSVSSIASLRRAYPNYFLDTDAFLSEVNFIVGN</sequence>
<dbReference type="CDD" id="cd05399">
    <property type="entry name" value="NT_Rel-Spo_like"/>
    <property type="match status" value="1"/>
</dbReference>
<dbReference type="PANTHER" id="PTHR47837:SF1">
    <property type="entry name" value="GTP PYROPHOSPHOKINASE YJBM"/>
    <property type="match status" value="1"/>
</dbReference>
<organism evidence="3 4">
    <name type="scientific">Massilia glaciei</name>
    <dbReference type="NCBI Taxonomy" id="1524097"/>
    <lineage>
        <taxon>Bacteria</taxon>
        <taxon>Pseudomonadati</taxon>
        <taxon>Pseudomonadota</taxon>
        <taxon>Betaproteobacteria</taxon>
        <taxon>Burkholderiales</taxon>
        <taxon>Oxalobacteraceae</taxon>
        <taxon>Telluria group</taxon>
        <taxon>Massilia</taxon>
    </lineage>
</organism>
<dbReference type="Proteomes" id="UP000241421">
    <property type="component" value="Unassembled WGS sequence"/>
</dbReference>